<dbReference type="HAMAP" id="MF_02040">
    <property type="entry name" value="Mrp_NBP35"/>
    <property type="match status" value="1"/>
</dbReference>
<sequence length="378" mass="38741">MTSPDRATIETVLRQVRTVDNTASITDLGSLDAFMMRDGVLHVALATDRARAGRLQPLLPALERALVAAVPGSTGASVILTAHRPAPAPAAPAPAAGGGHRPLNLGGGKAGKAPTGPLPAGVGVVIAVASGKGGVGKSTTAVNLAVGLGLEGLKVGLMDADVHGPSLPRMMGVNAQPEVRDGRLIPPHKWGISAMSIGMLVEEEKAMIWRGPMVMGAIGQLLGDVEWGALDVLVVDMPPGTGDAQLTLAQKTALAGAIIVSTPQDIALLDARRGVTMFEKMNVPVLGVVENMSYFCCPNCNHRTELFGHGGARAEAEKMGVPFLGEIPLLADIRASADEGAPIVVAAPDSAAGQAYRALAHTVGTALRRLLEKKKSGS</sequence>
<dbReference type="OrthoDB" id="9809679at2"/>
<evidence type="ECO:0000313" key="11">
    <source>
        <dbReference type="EMBL" id="AQU87471.1"/>
    </source>
</evidence>
<feature type="binding site" evidence="9">
    <location>
        <begin position="131"/>
        <end position="138"/>
    </location>
    <ligand>
        <name>ATP</name>
        <dbReference type="ChEBI" id="CHEBI:30616"/>
    </ligand>
</feature>
<dbReference type="GO" id="GO:0140663">
    <property type="term" value="F:ATP-dependent FeS chaperone activity"/>
    <property type="evidence" value="ECO:0007669"/>
    <property type="project" value="InterPro"/>
</dbReference>
<evidence type="ECO:0000256" key="6">
    <source>
        <dbReference type="ARBA" id="ARBA00023004"/>
    </source>
</evidence>
<comment type="similarity">
    <text evidence="2">In the C-terminal section; belongs to the Mrp/NBP35 ATP-binding proteins family.</text>
</comment>
<dbReference type="PANTHER" id="PTHR42961">
    <property type="entry name" value="IRON-SULFUR PROTEIN NUBPL"/>
    <property type="match status" value="1"/>
</dbReference>
<dbReference type="GO" id="GO:0005524">
    <property type="term" value="F:ATP binding"/>
    <property type="evidence" value="ECO:0007669"/>
    <property type="project" value="UniProtKB-UniRule"/>
</dbReference>
<comment type="function">
    <text evidence="9">Binds and transfers iron-sulfur (Fe-S) clusters to target apoproteins. Can hydrolyze ATP.</text>
</comment>
<comment type="similarity">
    <text evidence="1">In the N-terminal section; belongs to the MIP18 family.</text>
</comment>
<dbReference type="EMBL" id="NIRT01000018">
    <property type="protein sequence ID" value="PYD65961.1"/>
    <property type="molecule type" value="Genomic_DNA"/>
</dbReference>
<dbReference type="RefSeq" id="WP_078525303.1">
    <property type="nucleotide sequence ID" value="NZ_CP019875.1"/>
</dbReference>
<name>A0A9N7CRD1_9PROT</name>
<dbReference type="InterPro" id="IPR034904">
    <property type="entry name" value="FSCA_dom_sf"/>
</dbReference>
<dbReference type="GO" id="GO:0046872">
    <property type="term" value="F:metal ion binding"/>
    <property type="evidence" value="ECO:0007669"/>
    <property type="project" value="UniProtKB-KW"/>
</dbReference>
<evidence type="ECO:0000256" key="8">
    <source>
        <dbReference type="ARBA" id="ARBA00024036"/>
    </source>
</evidence>
<keyword evidence="5 9" id="KW-0067">ATP-binding</keyword>
<feature type="domain" description="MIP18 family-like" evidence="10">
    <location>
        <begin position="6"/>
        <end position="78"/>
    </location>
</feature>
<dbReference type="GO" id="GO:0016226">
    <property type="term" value="P:iron-sulfur cluster assembly"/>
    <property type="evidence" value="ECO:0007669"/>
    <property type="project" value="InterPro"/>
</dbReference>
<reference evidence="13" key="1">
    <citation type="submission" date="2017-02" db="EMBL/GenBank/DDBJ databases">
        <title>zhang.</title>
        <authorList>
            <person name="Zhang H."/>
        </authorList>
    </citation>
    <scope>NUCLEOTIDE SEQUENCE [LARGE SCALE GENOMIC DNA]</scope>
    <source>
        <strain evidence="13">RZS01</strain>
    </source>
</reference>
<dbReference type="SUPFAM" id="SSF117916">
    <property type="entry name" value="Fe-S cluster assembly (FSCA) domain-like"/>
    <property type="match status" value="1"/>
</dbReference>
<dbReference type="GO" id="GO:0051539">
    <property type="term" value="F:4 iron, 4 sulfur cluster binding"/>
    <property type="evidence" value="ECO:0007669"/>
    <property type="project" value="TreeGrafter"/>
</dbReference>
<evidence type="ECO:0000256" key="2">
    <source>
        <dbReference type="ARBA" id="ARBA00008205"/>
    </source>
</evidence>
<dbReference type="Pfam" id="PF10609">
    <property type="entry name" value="ParA"/>
    <property type="match status" value="1"/>
</dbReference>
<dbReference type="InterPro" id="IPR044304">
    <property type="entry name" value="NUBPL-like"/>
</dbReference>
<dbReference type="PROSITE" id="PS01215">
    <property type="entry name" value="MRP"/>
    <property type="match status" value="1"/>
</dbReference>
<comment type="similarity">
    <text evidence="8 9">Belongs to the Mrp/NBP35 ATP-binding proteins family.</text>
</comment>
<dbReference type="InterPro" id="IPR027417">
    <property type="entry name" value="P-loop_NTPase"/>
</dbReference>
<keyword evidence="7 9" id="KW-0411">Iron-sulfur</keyword>
<keyword evidence="9" id="KW-0378">Hydrolase</keyword>
<evidence type="ECO:0000259" key="10">
    <source>
        <dbReference type="Pfam" id="PF01883"/>
    </source>
</evidence>
<evidence type="ECO:0000256" key="3">
    <source>
        <dbReference type="ARBA" id="ARBA00022723"/>
    </source>
</evidence>
<evidence type="ECO:0000256" key="9">
    <source>
        <dbReference type="HAMAP-Rule" id="MF_02040"/>
    </source>
</evidence>
<keyword evidence="14" id="KW-1185">Reference proteome</keyword>
<dbReference type="Pfam" id="PF01883">
    <property type="entry name" value="FeS_assembly_P"/>
    <property type="match status" value="1"/>
</dbReference>
<dbReference type="Gene3D" id="3.40.50.300">
    <property type="entry name" value="P-loop containing nucleotide triphosphate hydrolases"/>
    <property type="match status" value="1"/>
</dbReference>
<organism evidence="11 13">
    <name type="scientific">Komagataeibacter nataicola</name>
    <dbReference type="NCBI Taxonomy" id="265960"/>
    <lineage>
        <taxon>Bacteria</taxon>
        <taxon>Pseudomonadati</taxon>
        <taxon>Pseudomonadota</taxon>
        <taxon>Alphaproteobacteria</taxon>
        <taxon>Acetobacterales</taxon>
        <taxon>Acetobacteraceae</taxon>
        <taxon>Komagataeibacter</taxon>
    </lineage>
</organism>
<dbReference type="Proteomes" id="UP000247512">
    <property type="component" value="Unassembled WGS sequence"/>
</dbReference>
<dbReference type="Proteomes" id="UP000189683">
    <property type="component" value="Chromosome"/>
</dbReference>
<evidence type="ECO:0000313" key="13">
    <source>
        <dbReference type="Proteomes" id="UP000189683"/>
    </source>
</evidence>
<dbReference type="SUPFAM" id="SSF52540">
    <property type="entry name" value="P-loop containing nucleoside triphosphate hydrolases"/>
    <property type="match status" value="1"/>
</dbReference>
<accession>A0A9N7CRD1</accession>
<dbReference type="AlphaFoldDB" id="A0A9N7CRD1"/>
<keyword evidence="4 9" id="KW-0547">Nucleotide-binding</keyword>
<dbReference type="CDD" id="cd02037">
    <property type="entry name" value="Mrp_NBP35"/>
    <property type="match status" value="1"/>
</dbReference>
<dbReference type="InterPro" id="IPR002744">
    <property type="entry name" value="MIP18-like"/>
</dbReference>
<gene>
    <name evidence="11" type="ORF">B0W47_08245</name>
    <name evidence="12" type="ORF">CDI09_10715</name>
</gene>
<comment type="subunit">
    <text evidence="9">Homodimer.</text>
</comment>
<dbReference type="InterPro" id="IPR019591">
    <property type="entry name" value="Mrp/NBP35_ATP-bd"/>
</dbReference>
<keyword evidence="3 9" id="KW-0479">Metal-binding</keyword>
<dbReference type="GO" id="GO:0016887">
    <property type="term" value="F:ATP hydrolysis activity"/>
    <property type="evidence" value="ECO:0007669"/>
    <property type="project" value="UniProtKB-UniRule"/>
</dbReference>
<dbReference type="InterPro" id="IPR000808">
    <property type="entry name" value="Mrp-like_CS"/>
</dbReference>
<evidence type="ECO:0000256" key="5">
    <source>
        <dbReference type="ARBA" id="ARBA00022840"/>
    </source>
</evidence>
<dbReference type="InterPro" id="IPR033756">
    <property type="entry name" value="YlxH/NBP35"/>
</dbReference>
<evidence type="ECO:0000313" key="12">
    <source>
        <dbReference type="EMBL" id="PYD65961.1"/>
    </source>
</evidence>
<reference evidence="12 14" key="3">
    <citation type="submission" date="2017-06" db="EMBL/GenBank/DDBJ databases">
        <title>A draft genome sequence of Komagataeibacter nataicola LMG 1536.</title>
        <authorList>
            <person name="Skraban J."/>
            <person name="Cleenwerck I."/>
            <person name="Vandamme P."/>
            <person name="Trcek J."/>
        </authorList>
    </citation>
    <scope>NUCLEOTIDE SEQUENCE [LARGE SCALE GENOMIC DNA]</scope>
    <source>
        <strain evidence="12 14">LMG 1536</strain>
    </source>
</reference>
<dbReference type="PANTHER" id="PTHR42961:SF2">
    <property type="entry name" value="IRON-SULFUR PROTEIN NUBPL"/>
    <property type="match status" value="1"/>
</dbReference>
<dbReference type="KEGG" id="kna:B0W47_08245"/>
<dbReference type="FunFam" id="3.40.50.300:FF:000418">
    <property type="entry name" value="Iron-sulfur cluster carrier protein"/>
    <property type="match status" value="1"/>
</dbReference>
<evidence type="ECO:0000313" key="14">
    <source>
        <dbReference type="Proteomes" id="UP000247512"/>
    </source>
</evidence>
<reference evidence="11" key="2">
    <citation type="submission" date="2017-02" db="EMBL/GenBank/DDBJ databases">
        <authorList>
            <person name="Zhang H."/>
        </authorList>
    </citation>
    <scope>NUCLEOTIDE SEQUENCE</scope>
    <source>
        <strain evidence="11">RZS01</strain>
    </source>
</reference>
<evidence type="ECO:0000256" key="1">
    <source>
        <dbReference type="ARBA" id="ARBA00007352"/>
    </source>
</evidence>
<dbReference type="EMBL" id="CP019875">
    <property type="protein sequence ID" value="AQU87471.1"/>
    <property type="molecule type" value="Genomic_DNA"/>
</dbReference>
<proteinExistence type="inferred from homology"/>
<evidence type="ECO:0000256" key="4">
    <source>
        <dbReference type="ARBA" id="ARBA00022741"/>
    </source>
</evidence>
<evidence type="ECO:0000256" key="7">
    <source>
        <dbReference type="ARBA" id="ARBA00023014"/>
    </source>
</evidence>
<protein>
    <recommendedName>
        <fullName evidence="9">Iron-sulfur cluster carrier protein</fullName>
    </recommendedName>
</protein>
<keyword evidence="6 9" id="KW-0408">Iron</keyword>